<evidence type="ECO:0000256" key="10">
    <source>
        <dbReference type="ARBA" id="ARBA00023054"/>
    </source>
</evidence>
<comment type="similarity">
    <text evidence="3">Belongs to the ZC3H15/TMA46 family.</text>
</comment>
<keyword evidence="8 12" id="KW-0863">Zinc-finger</keyword>
<keyword evidence="10" id="KW-0175">Coiled coil</keyword>
<feature type="region of interest" description="Disordered" evidence="13">
    <location>
        <begin position="364"/>
        <end position="394"/>
    </location>
</feature>
<evidence type="ECO:0000256" key="3">
    <source>
        <dbReference type="ARBA" id="ARBA00010043"/>
    </source>
</evidence>
<feature type="region of interest" description="Disordered" evidence="13">
    <location>
        <begin position="52"/>
        <end position="74"/>
    </location>
</feature>
<dbReference type="GO" id="GO:0005829">
    <property type="term" value="C:cytosol"/>
    <property type="evidence" value="ECO:0007669"/>
    <property type="project" value="TreeGrafter"/>
</dbReference>
<feature type="region of interest" description="Disordered" evidence="13">
    <location>
        <begin position="297"/>
        <end position="318"/>
    </location>
</feature>
<evidence type="ECO:0000256" key="11">
    <source>
        <dbReference type="ARBA" id="ARBA00023242"/>
    </source>
</evidence>
<dbReference type="FunFam" id="4.10.1000.10:FF:000050">
    <property type="entry name" value="AGAP008634-PA"/>
    <property type="match status" value="1"/>
</dbReference>
<feature type="domain" description="C3H1-type" evidence="14">
    <location>
        <begin position="173"/>
        <end position="210"/>
    </location>
</feature>
<keyword evidence="9 12" id="KW-0862">Zinc</keyword>
<dbReference type="SMART" id="SM00356">
    <property type="entry name" value="ZnF_C3H1"/>
    <property type="match status" value="2"/>
</dbReference>
<dbReference type="AlphaFoldDB" id="A0A4Y7N1W5"/>
<evidence type="ECO:0000256" key="2">
    <source>
        <dbReference type="ARBA" id="ARBA00004496"/>
    </source>
</evidence>
<evidence type="ECO:0000256" key="8">
    <source>
        <dbReference type="ARBA" id="ARBA00022771"/>
    </source>
</evidence>
<dbReference type="GO" id="GO:0002181">
    <property type="term" value="P:cytoplasmic translation"/>
    <property type="evidence" value="ECO:0007669"/>
    <property type="project" value="TreeGrafter"/>
</dbReference>
<organism evidence="15">
    <name type="scientific">Daphnia similis</name>
    <dbReference type="NCBI Taxonomy" id="35528"/>
    <lineage>
        <taxon>Eukaryota</taxon>
        <taxon>Metazoa</taxon>
        <taxon>Ecdysozoa</taxon>
        <taxon>Arthropoda</taxon>
        <taxon>Crustacea</taxon>
        <taxon>Branchiopoda</taxon>
        <taxon>Diplostraca</taxon>
        <taxon>Cladocera</taxon>
        <taxon>Anomopoda</taxon>
        <taxon>Daphniidae</taxon>
        <taxon>Daphnia</taxon>
        <taxon>Daphnia similis group</taxon>
    </lineage>
</organism>
<dbReference type="Pfam" id="PF00642">
    <property type="entry name" value="zf-CCCH"/>
    <property type="match status" value="1"/>
</dbReference>
<dbReference type="GO" id="GO:0005634">
    <property type="term" value="C:nucleus"/>
    <property type="evidence" value="ECO:0007669"/>
    <property type="project" value="UniProtKB-SubCell"/>
</dbReference>
<evidence type="ECO:0000256" key="13">
    <source>
        <dbReference type="SAM" id="MobiDB-lite"/>
    </source>
</evidence>
<proteinExistence type="evidence at transcript level"/>
<protein>
    <recommendedName>
        <fullName evidence="4">Zinc finger CCCH domain-containing protein 15</fullName>
    </recommendedName>
</protein>
<gene>
    <name evidence="15" type="primary">EOG090X0C5B</name>
</gene>
<dbReference type="InterPro" id="IPR036855">
    <property type="entry name" value="Znf_CCCH_sf"/>
</dbReference>
<dbReference type="PANTHER" id="PTHR12681:SF0">
    <property type="entry name" value="ZINC FINGER CCCH DOMAIN-CONTAINING PROTEIN 15"/>
    <property type="match status" value="1"/>
</dbReference>
<dbReference type="Gene3D" id="6.20.400.10">
    <property type="match status" value="1"/>
</dbReference>
<evidence type="ECO:0000256" key="1">
    <source>
        <dbReference type="ARBA" id="ARBA00004123"/>
    </source>
</evidence>
<comment type="subcellular location">
    <subcellularLocation>
        <location evidence="2">Cytoplasm</location>
    </subcellularLocation>
    <subcellularLocation>
        <location evidence="1">Nucleus</location>
    </subcellularLocation>
</comment>
<dbReference type="GO" id="GO:0008270">
    <property type="term" value="F:zinc ion binding"/>
    <property type="evidence" value="ECO:0007669"/>
    <property type="project" value="UniProtKB-KW"/>
</dbReference>
<keyword evidence="5" id="KW-0963">Cytoplasm</keyword>
<keyword evidence="7" id="KW-0677">Repeat</keyword>
<feature type="compositionally biased region" description="Polar residues" evidence="13">
    <location>
        <begin position="367"/>
        <end position="378"/>
    </location>
</feature>
<evidence type="ECO:0000256" key="12">
    <source>
        <dbReference type="PROSITE-ProRule" id="PRU00723"/>
    </source>
</evidence>
<evidence type="ECO:0000256" key="5">
    <source>
        <dbReference type="ARBA" id="ARBA00022490"/>
    </source>
</evidence>
<accession>A0A4Y7N1W5</accession>
<keyword evidence="6 12" id="KW-0479">Metal-binding</keyword>
<dbReference type="SUPFAM" id="SSF90229">
    <property type="entry name" value="CCCH zinc finger"/>
    <property type="match status" value="1"/>
</dbReference>
<dbReference type="PANTHER" id="PTHR12681">
    <property type="entry name" value="ZINC FINGER-CONTAINING PROTEIN P48ZNF"/>
    <property type="match status" value="1"/>
</dbReference>
<feature type="zinc finger region" description="C3H1-type" evidence="12">
    <location>
        <begin position="173"/>
        <end position="210"/>
    </location>
</feature>
<evidence type="ECO:0000256" key="6">
    <source>
        <dbReference type="ARBA" id="ARBA00022723"/>
    </source>
</evidence>
<evidence type="ECO:0000256" key="4">
    <source>
        <dbReference type="ARBA" id="ARBA00015073"/>
    </source>
</evidence>
<evidence type="ECO:0000259" key="14">
    <source>
        <dbReference type="PROSITE" id="PS50103"/>
    </source>
</evidence>
<dbReference type="EMBL" id="LR017360">
    <property type="protein sequence ID" value="SVE86979.1"/>
    <property type="molecule type" value="mRNA"/>
</dbReference>
<dbReference type="Gene3D" id="4.10.1000.10">
    <property type="entry name" value="Zinc finger, CCCH-type"/>
    <property type="match status" value="1"/>
</dbReference>
<keyword evidence="11" id="KW-0539">Nucleus</keyword>
<evidence type="ECO:0000256" key="7">
    <source>
        <dbReference type="ARBA" id="ARBA00022737"/>
    </source>
</evidence>
<feature type="compositionally biased region" description="Acidic residues" evidence="13">
    <location>
        <begin position="301"/>
        <end position="312"/>
    </location>
</feature>
<sequence>MGPKTNSGASKAKVENKKKEKIIEDKTFGLKNKKGGKNQKFIAQVQQQVKHGGSAAAKKLEDEKRLQKEKKEAELKAQKEMQDLFKPVQTVQKVEKGADPKSILCAFFKQGTCGKGDRCKFSHDLEIERKAEKRSLYCDVRDEEKEGTNEDWDEEKLKDVIEKKHAEADKKKTKTDIICKHFLDAVEKNKYGWFWQCPSGESCIYRHALPPGFVLKKDKKKEDKKEEISLEDLVEKERAALGPKQTKVTLETFLAWKKRKLREREECSNKENTRKQAAFKAGRSVGISGREMFTFNPDLARDDDMEDGDEAFDTANLPLEEEESEVQYRELDLNALACVGTDVDGSGTVAPVSREYQLVVDVEESTKNGNAESLSDEATASVPIDENLFADEDDLDDLEDELDELDVND</sequence>
<dbReference type="InterPro" id="IPR000571">
    <property type="entry name" value="Znf_CCCH"/>
</dbReference>
<evidence type="ECO:0000313" key="15">
    <source>
        <dbReference type="EMBL" id="SVE86979.1"/>
    </source>
</evidence>
<feature type="zinc finger region" description="C3H1-type" evidence="12">
    <location>
        <begin position="99"/>
        <end position="126"/>
    </location>
</feature>
<reference evidence="15" key="1">
    <citation type="submission" date="2018-08" db="EMBL/GenBank/DDBJ databases">
        <authorList>
            <person name="Cornetti L."/>
        </authorList>
    </citation>
    <scope>NUCLEOTIDE SEQUENCE</scope>
    <source>
        <strain evidence="15">IL-KYN-4</strain>
    </source>
</reference>
<dbReference type="Pfam" id="PF16543">
    <property type="entry name" value="DFRP_C"/>
    <property type="match status" value="1"/>
</dbReference>
<evidence type="ECO:0000256" key="9">
    <source>
        <dbReference type="ARBA" id="ARBA00022833"/>
    </source>
</evidence>
<dbReference type="InterPro" id="IPR032378">
    <property type="entry name" value="ZC3H15/TMA46_C"/>
</dbReference>
<name>A0A4Y7N1W5_9CRUS</name>
<dbReference type="PROSITE" id="PS50103">
    <property type="entry name" value="ZF_C3H1"/>
    <property type="match status" value="2"/>
</dbReference>
<feature type="compositionally biased region" description="Basic and acidic residues" evidence="13">
    <location>
        <begin position="58"/>
        <end position="74"/>
    </location>
</feature>
<feature type="domain" description="C3H1-type" evidence="14">
    <location>
        <begin position="99"/>
        <end position="126"/>
    </location>
</feature>
<dbReference type="GO" id="GO:0003729">
    <property type="term" value="F:mRNA binding"/>
    <property type="evidence" value="ECO:0007669"/>
    <property type="project" value="TreeGrafter"/>
</dbReference>